<evidence type="ECO:0000256" key="7">
    <source>
        <dbReference type="ARBA" id="ARBA00023146"/>
    </source>
</evidence>
<keyword evidence="4 11" id="KW-0547">Nucleotide-binding</keyword>
<dbReference type="SUPFAM" id="SSF50677">
    <property type="entry name" value="ValRS/IleRS/LeuRS editing domain"/>
    <property type="match status" value="1"/>
</dbReference>
<dbReference type="EMBL" id="FOJA01000001">
    <property type="protein sequence ID" value="SEW13405.1"/>
    <property type="molecule type" value="Genomic_DNA"/>
</dbReference>
<name>A0A1I0PGT7_9EURY</name>
<dbReference type="STRING" id="355548.SAMN04487945_1669"/>
<accession>A0A1I0PGT7</accession>
<feature type="domain" description="Aminoacyl-tRNA synthetase class Ia" evidence="12">
    <location>
        <begin position="16"/>
        <end position="567"/>
    </location>
</feature>
<dbReference type="InterPro" id="IPR001412">
    <property type="entry name" value="aa-tRNA-synth_I_CS"/>
</dbReference>
<dbReference type="InterPro" id="IPR014729">
    <property type="entry name" value="Rossmann-like_a/b/a_fold"/>
</dbReference>
<dbReference type="Gene3D" id="3.30.720.200">
    <property type="match status" value="1"/>
</dbReference>
<dbReference type="InterPro" id="IPR022874">
    <property type="entry name" value="Valine-tRNA_ligase_type_2"/>
</dbReference>
<evidence type="ECO:0000313" key="14">
    <source>
        <dbReference type="EMBL" id="SEW13405.1"/>
    </source>
</evidence>
<dbReference type="InterPro" id="IPR009008">
    <property type="entry name" value="Val/Leu/Ile-tRNA-synth_edit"/>
</dbReference>
<dbReference type="SUPFAM" id="SSF52374">
    <property type="entry name" value="Nucleotidylyl transferase"/>
    <property type="match status" value="1"/>
</dbReference>
<comment type="similarity">
    <text evidence="10 11">Belongs to the class-I aminoacyl-tRNA synthetase family. ValS type 2 subfamily.</text>
</comment>
<dbReference type="AlphaFoldDB" id="A0A1I0PGT7"/>
<dbReference type="GO" id="GO:0006438">
    <property type="term" value="P:valyl-tRNA aminoacylation"/>
    <property type="evidence" value="ECO:0007669"/>
    <property type="project" value="UniProtKB-UniRule"/>
</dbReference>
<dbReference type="InterPro" id="IPR009080">
    <property type="entry name" value="tRNAsynth_Ia_anticodon-bd"/>
</dbReference>
<evidence type="ECO:0000256" key="5">
    <source>
        <dbReference type="ARBA" id="ARBA00022840"/>
    </source>
</evidence>
<evidence type="ECO:0000256" key="9">
    <source>
        <dbReference type="ARBA" id="ARBA00055630"/>
    </source>
</evidence>
<dbReference type="InterPro" id="IPR002303">
    <property type="entry name" value="Valyl-tRNA_ligase"/>
</dbReference>
<keyword evidence="2 11" id="KW-0963">Cytoplasm</keyword>
<proteinExistence type="inferred from homology"/>
<dbReference type="InterPro" id="IPR002300">
    <property type="entry name" value="aa-tRNA-synth_Ia"/>
</dbReference>
<dbReference type="PANTHER" id="PTHR11946">
    <property type="entry name" value="VALYL-TRNA SYNTHETASES"/>
    <property type="match status" value="1"/>
</dbReference>
<sequence length="881" mass="99436">MTELPDSYDPDSIEPKWQDEWQASDVYSFDPSDSDTQYVVDTPPPYPSGNLHLGHALGWSYIDFVARYRRLKGDAVLFPQGWDCHGLPTEVKVEEVNDIHRTDVSSDEFRQMCIDWTDDRIDEMKATMQELGFSQDWDAEYRTMDPEYWGKTQESFSAMADEDMVYRDEHPVNWCPRCETAIADAEVENIDREGTLYYVTFDGVGNDDIEIATTRPELLSACVGMAVSPDDERYEDRIGDTFEVPLFGQEVELLADDEVDADFGSGAVMICTFGDKQDVDWWAEYDLDLRAVFTEDGRLGEQAGEFAGLTIDEAKGEIADALDDEGYLNDSEPTEQSVGACWRCDTPIEILSKEQWFVEVDQDLILEKGEEVDWIPDHMHDRLVDWTEGMDWDWVVSRQRVFATPIPAWECNDCGYWHIAGREEAPVDPTEDDPAVGACPECGAEDWTGETDVMDTWMDSSITPLHLSGWPADIDLDEFEPVDLRPQGHDIIRTWAFYTLLRTGALTDEKPWDDVLVNGMVFGPDGNKMSKSRGNVVQPDEAIEEYSADAVRQALALGGRPGSDVQFQWKEVKSASRFLTKLWNIAKFSSGHFDEDTPDIQDPAYRDADRWLLSELSRVTEEVDEAMEEYRFDRALRELREFAWEDLADDYVELVKGRLYNGRPGERDAAEHTLYTAVTAVARMLAPFSPHATEEIWRNLPGTEGSVHTAEWPSVDLRDEDAELAGQRIAEVASDIRAWKSDQGMPLNADLDRVELYFDVDEDGNAHLDTYDLSETVNAPIKLVDGRPDVELVPVEVDGDDSEIGPEFRSDAGTVMQAIAETDPAAIQAQMHSGDTVTVEADGQSFDLDADWLEVTEEYRASSGEEVNVIEASFGTVLVYE</sequence>
<dbReference type="EC" id="6.1.1.9" evidence="11"/>
<comment type="subcellular location">
    <subcellularLocation>
        <location evidence="1 11">Cytoplasm</location>
    </subcellularLocation>
</comment>
<feature type="short sequence motif" description="'HIGH' region" evidence="11">
    <location>
        <begin position="45"/>
        <end position="55"/>
    </location>
</feature>
<evidence type="ECO:0000256" key="10">
    <source>
        <dbReference type="ARBA" id="ARBA00061452"/>
    </source>
</evidence>
<evidence type="ECO:0000256" key="8">
    <source>
        <dbReference type="ARBA" id="ARBA00047552"/>
    </source>
</evidence>
<evidence type="ECO:0000256" key="11">
    <source>
        <dbReference type="HAMAP-Rule" id="MF_02005"/>
    </source>
</evidence>
<feature type="domain" description="Methionyl/Valyl/Leucyl/Isoleucyl-tRNA synthetase anticodon-binding" evidence="13">
    <location>
        <begin position="609"/>
        <end position="752"/>
    </location>
</feature>
<dbReference type="NCBIfam" id="TIGR00422">
    <property type="entry name" value="valS"/>
    <property type="match status" value="1"/>
</dbReference>
<feature type="short sequence motif" description="'KMSKS' region" evidence="11">
    <location>
        <begin position="528"/>
        <end position="532"/>
    </location>
</feature>
<dbReference type="Pfam" id="PF08264">
    <property type="entry name" value="Anticodon_1"/>
    <property type="match status" value="1"/>
</dbReference>
<dbReference type="GO" id="GO:0005524">
    <property type="term" value="F:ATP binding"/>
    <property type="evidence" value="ECO:0007669"/>
    <property type="project" value="UniProtKB-UniRule"/>
</dbReference>
<dbReference type="SUPFAM" id="SSF47323">
    <property type="entry name" value="Anticodon-binding domain of a subclass of class I aminoacyl-tRNA synthetases"/>
    <property type="match status" value="1"/>
</dbReference>
<dbReference type="HAMAP" id="MF_02005">
    <property type="entry name" value="Val_tRNA_synth_type2"/>
    <property type="match status" value="1"/>
</dbReference>
<dbReference type="Pfam" id="PF00133">
    <property type="entry name" value="tRNA-synt_1"/>
    <property type="match status" value="1"/>
</dbReference>
<keyword evidence="15" id="KW-1185">Reference proteome</keyword>
<evidence type="ECO:0000256" key="3">
    <source>
        <dbReference type="ARBA" id="ARBA00022598"/>
    </source>
</evidence>
<evidence type="ECO:0000259" key="12">
    <source>
        <dbReference type="Pfam" id="PF00133"/>
    </source>
</evidence>
<gene>
    <name evidence="11" type="primary">valS</name>
    <name evidence="14" type="ORF">SAMN04487945_1669</name>
</gene>
<dbReference type="PROSITE" id="PS00178">
    <property type="entry name" value="AA_TRNA_LIGASE_I"/>
    <property type="match status" value="1"/>
</dbReference>
<evidence type="ECO:0000259" key="13">
    <source>
        <dbReference type="Pfam" id="PF08264"/>
    </source>
</evidence>
<dbReference type="FunFam" id="3.40.50.620:FF:000324">
    <property type="entry name" value="Valine--tRNA ligase"/>
    <property type="match status" value="1"/>
</dbReference>
<evidence type="ECO:0000256" key="1">
    <source>
        <dbReference type="ARBA" id="ARBA00004496"/>
    </source>
</evidence>
<dbReference type="Gene3D" id="3.40.50.620">
    <property type="entry name" value="HUPs"/>
    <property type="match status" value="2"/>
</dbReference>
<comment type="catalytic activity">
    <reaction evidence="8 11">
        <text>tRNA(Val) + L-valine + ATP = L-valyl-tRNA(Val) + AMP + diphosphate</text>
        <dbReference type="Rhea" id="RHEA:10704"/>
        <dbReference type="Rhea" id="RHEA-COMP:9672"/>
        <dbReference type="Rhea" id="RHEA-COMP:9708"/>
        <dbReference type="ChEBI" id="CHEBI:30616"/>
        <dbReference type="ChEBI" id="CHEBI:33019"/>
        <dbReference type="ChEBI" id="CHEBI:57762"/>
        <dbReference type="ChEBI" id="CHEBI:78442"/>
        <dbReference type="ChEBI" id="CHEBI:78537"/>
        <dbReference type="ChEBI" id="CHEBI:456215"/>
        <dbReference type="EC" id="6.1.1.9"/>
    </reaction>
</comment>
<evidence type="ECO:0000256" key="6">
    <source>
        <dbReference type="ARBA" id="ARBA00022917"/>
    </source>
</evidence>
<evidence type="ECO:0000256" key="4">
    <source>
        <dbReference type="ARBA" id="ARBA00022741"/>
    </source>
</evidence>
<dbReference type="Gene3D" id="1.10.730.10">
    <property type="entry name" value="Isoleucyl-tRNA Synthetase, Domain 1"/>
    <property type="match status" value="1"/>
</dbReference>
<evidence type="ECO:0000256" key="2">
    <source>
        <dbReference type="ARBA" id="ARBA00022490"/>
    </source>
</evidence>
<reference evidence="14 15" key="1">
    <citation type="submission" date="2016-10" db="EMBL/GenBank/DDBJ databases">
        <authorList>
            <person name="de Groot N.N."/>
        </authorList>
    </citation>
    <scope>NUCLEOTIDE SEQUENCE [LARGE SCALE GENOMIC DNA]</scope>
    <source>
        <strain evidence="14 15">CGMCC 1.5337</strain>
    </source>
</reference>
<dbReference type="NCBIfam" id="NF009687">
    <property type="entry name" value="PRK13208.1"/>
    <property type="match status" value="1"/>
</dbReference>
<keyword evidence="3 11" id="KW-0436">Ligase</keyword>
<keyword evidence="5 11" id="KW-0067">ATP-binding</keyword>
<dbReference type="InterPro" id="IPR033705">
    <property type="entry name" value="Anticodon_Ia_Val"/>
</dbReference>
<comment type="domain">
    <text evidence="11">ValRS has two distinct active sites: one for aminoacylation and one for editing. The misactivated threonine is translocated from the active site to the editing site.</text>
</comment>
<dbReference type="InterPro" id="IPR013155">
    <property type="entry name" value="M/V/L/I-tRNA-synth_anticd-bd"/>
</dbReference>
<dbReference type="CDD" id="cd07962">
    <property type="entry name" value="Anticodon_Ia_Val"/>
    <property type="match status" value="1"/>
</dbReference>
<protein>
    <recommendedName>
        <fullName evidence="11">Valine--tRNA ligase</fullName>
        <ecNumber evidence="11">6.1.1.9</ecNumber>
    </recommendedName>
    <alternativeName>
        <fullName evidence="11">Valyl-tRNA synthetase</fullName>
        <shortName evidence="11">ValRS</shortName>
    </alternativeName>
</protein>
<dbReference type="PRINTS" id="PR00986">
    <property type="entry name" value="TRNASYNTHVAL"/>
</dbReference>
<organism evidence="14 15">
    <name type="scientific">Halobacterium jilantaiense</name>
    <dbReference type="NCBI Taxonomy" id="355548"/>
    <lineage>
        <taxon>Archaea</taxon>
        <taxon>Methanobacteriati</taxon>
        <taxon>Methanobacteriota</taxon>
        <taxon>Stenosarchaea group</taxon>
        <taxon>Halobacteria</taxon>
        <taxon>Halobacteriales</taxon>
        <taxon>Halobacteriaceae</taxon>
        <taxon>Halobacterium</taxon>
    </lineage>
</organism>
<dbReference type="GO" id="GO:0004832">
    <property type="term" value="F:valine-tRNA ligase activity"/>
    <property type="evidence" value="ECO:0007669"/>
    <property type="project" value="UniProtKB-UniRule"/>
</dbReference>
<dbReference type="CDD" id="cd00817">
    <property type="entry name" value="ValRS_core"/>
    <property type="match status" value="1"/>
</dbReference>
<dbReference type="OrthoDB" id="23906at2157"/>
<dbReference type="GO" id="GO:0005829">
    <property type="term" value="C:cytosol"/>
    <property type="evidence" value="ECO:0007669"/>
    <property type="project" value="TreeGrafter"/>
</dbReference>
<dbReference type="Proteomes" id="UP000198518">
    <property type="component" value="Unassembled WGS sequence"/>
</dbReference>
<keyword evidence="6 11" id="KW-0648">Protein biosynthesis</keyword>
<dbReference type="FunFam" id="3.40.50.620:FF:000192">
    <property type="entry name" value="Valine--tRNA ligase"/>
    <property type="match status" value="1"/>
</dbReference>
<feature type="binding site" evidence="11">
    <location>
        <position position="531"/>
    </location>
    <ligand>
        <name>ATP</name>
        <dbReference type="ChEBI" id="CHEBI:30616"/>
    </ligand>
</feature>
<keyword evidence="7 11" id="KW-0030">Aminoacyl-tRNA synthetase</keyword>
<dbReference type="Gene3D" id="3.90.740.10">
    <property type="entry name" value="Valyl/Leucyl/Isoleucyl-tRNA synthetase, editing domain"/>
    <property type="match status" value="1"/>
</dbReference>
<dbReference type="GO" id="GO:0002161">
    <property type="term" value="F:aminoacyl-tRNA deacylase activity"/>
    <property type="evidence" value="ECO:0007669"/>
    <property type="project" value="InterPro"/>
</dbReference>
<comment type="function">
    <text evidence="9 11">Catalyzes the attachment of valine to tRNA(Val). As ValRS can inadvertently accommodate and process structurally similar amino acids such as threonine, to avoid such errors, it has a 'posttransfer' editing activity that hydrolyzes mischarged Thr-tRNA(Val) in a tRNA-dependent manner.</text>
</comment>
<dbReference type="RefSeq" id="WP_089668862.1">
    <property type="nucleotide sequence ID" value="NZ_FOJA01000001.1"/>
</dbReference>
<evidence type="ECO:0000313" key="15">
    <source>
        <dbReference type="Proteomes" id="UP000198518"/>
    </source>
</evidence>
<dbReference type="FunFam" id="1.10.730.10:FF:000033">
    <property type="entry name" value="Valine--tRNA ligase"/>
    <property type="match status" value="1"/>
</dbReference>
<dbReference type="PANTHER" id="PTHR11946:SF93">
    <property type="entry name" value="VALINE--TRNA LIGASE, CHLOROPLASTIC_MITOCHONDRIAL 2"/>
    <property type="match status" value="1"/>
</dbReference>